<accession>A0A2A6FUA0</accession>
<evidence type="ECO:0000313" key="2">
    <source>
        <dbReference type="Proteomes" id="UP000219994"/>
    </source>
</evidence>
<dbReference type="AlphaFoldDB" id="A0A2A6FUA0"/>
<proteinExistence type="predicted"/>
<name>A0A2A6FUA0_9MICO</name>
<reference evidence="2" key="1">
    <citation type="submission" date="2017-03" db="EMBL/GenBank/DDBJ databases">
        <authorList>
            <person name="Lund M.B."/>
        </authorList>
    </citation>
    <scope>NUCLEOTIDE SEQUENCE [LARGE SCALE GENOMIC DNA]</scope>
</reference>
<comment type="caution">
    <text evidence="1">The sequence shown here is derived from an EMBL/GenBank/DDBJ whole genome shotgun (WGS) entry which is preliminary data.</text>
</comment>
<protein>
    <submittedName>
        <fullName evidence="1">Uncharacterized protein</fullName>
    </submittedName>
</protein>
<gene>
    <name evidence="1" type="ORF">B5766_02095</name>
</gene>
<organism evidence="1 2">
    <name type="scientific">Candidatus Lumbricidiphila eiseniae</name>
    <dbReference type="NCBI Taxonomy" id="1969409"/>
    <lineage>
        <taxon>Bacteria</taxon>
        <taxon>Bacillati</taxon>
        <taxon>Actinomycetota</taxon>
        <taxon>Actinomycetes</taxon>
        <taxon>Micrococcales</taxon>
        <taxon>Microbacteriaceae</taxon>
        <taxon>Candidatus Lumbricidiphila</taxon>
    </lineage>
</organism>
<evidence type="ECO:0000313" key="1">
    <source>
        <dbReference type="EMBL" id="PDQ36228.1"/>
    </source>
</evidence>
<sequence length="103" mass="11372">MAEDILAGKIVPVGCLAQFQALGPKADWLPFQTLQFGYRLGLVGARAVVELMVDREQRGLLLTKTELRLASLREDELEDQSSFRPGGLKLMVSLLIHCSSDTE</sequence>
<dbReference type="Proteomes" id="UP000219994">
    <property type="component" value="Unassembled WGS sequence"/>
</dbReference>
<dbReference type="EMBL" id="NAEP01000022">
    <property type="protein sequence ID" value="PDQ36228.1"/>
    <property type="molecule type" value="Genomic_DNA"/>
</dbReference>